<dbReference type="RefSeq" id="WP_121979025.1">
    <property type="nucleotide sequence ID" value="NZ_JBHTLH010000041.1"/>
</dbReference>
<accession>A0ABW3PNC0</accession>
<dbReference type="EMBL" id="JBHTLH010000041">
    <property type="protein sequence ID" value="MFD1126043.1"/>
    <property type="molecule type" value="Genomic_DNA"/>
</dbReference>
<name>A0ABW3PNC0_9LACO</name>
<evidence type="ECO:0000313" key="1">
    <source>
        <dbReference type="EMBL" id="MFD1126043.1"/>
    </source>
</evidence>
<reference evidence="2" key="1">
    <citation type="journal article" date="2019" name="Int. J. Syst. Evol. Microbiol.">
        <title>The Global Catalogue of Microorganisms (GCM) 10K type strain sequencing project: providing services to taxonomists for standard genome sequencing and annotation.</title>
        <authorList>
            <consortium name="The Broad Institute Genomics Platform"/>
            <consortium name="The Broad Institute Genome Sequencing Center for Infectious Disease"/>
            <person name="Wu L."/>
            <person name="Ma J."/>
        </authorList>
    </citation>
    <scope>NUCLEOTIDE SEQUENCE [LARGE SCALE GENOMIC DNA]</scope>
    <source>
        <strain evidence="2">CCUG 71848</strain>
    </source>
</reference>
<evidence type="ECO:0000313" key="2">
    <source>
        <dbReference type="Proteomes" id="UP001597156"/>
    </source>
</evidence>
<sequence length="209" mass="24683">MSTINCFFNTYQRRLEDLEKKLNRDQLLVADELTSAERELAMEMVHMGLLENIAQRVFVTKQFPINDFLLRQLVLGQGVYTGNTALYLWHLSDAFPYTIQLAVRMGYQVPKQRYLEWTENVQFKQVRQPRLEEDVKKIDVAKTTRKILVYSPERVLVELIKSTETDKELLKAGIQRYLRSPQRNLNQLLMVSKRLKAEKKVQFIMETLL</sequence>
<keyword evidence="2" id="KW-1185">Reference proteome</keyword>
<evidence type="ECO:0008006" key="3">
    <source>
        <dbReference type="Google" id="ProtNLM"/>
    </source>
</evidence>
<dbReference type="Proteomes" id="UP001597156">
    <property type="component" value="Unassembled WGS sequence"/>
</dbReference>
<protein>
    <recommendedName>
        <fullName evidence="3">Transcriptional regulator</fullName>
    </recommendedName>
</protein>
<gene>
    <name evidence="1" type="ORF">ACFQ22_11840</name>
</gene>
<organism evidence="1 2">
    <name type="scientific">Lentilactobacillus raoultii</name>
    <dbReference type="NCBI Taxonomy" id="1987503"/>
    <lineage>
        <taxon>Bacteria</taxon>
        <taxon>Bacillati</taxon>
        <taxon>Bacillota</taxon>
        <taxon>Bacilli</taxon>
        <taxon>Lactobacillales</taxon>
        <taxon>Lactobacillaceae</taxon>
        <taxon>Lentilactobacillus</taxon>
    </lineage>
</organism>
<proteinExistence type="predicted"/>
<comment type="caution">
    <text evidence="1">The sequence shown here is derived from an EMBL/GenBank/DDBJ whole genome shotgun (WGS) entry which is preliminary data.</text>
</comment>